<evidence type="ECO:0000313" key="3">
    <source>
        <dbReference type="Proteomes" id="UP000297851"/>
    </source>
</evidence>
<keyword evidence="1" id="KW-1133">Transmembrane helix</keyword>
<accession>A0ABY2J667</accession>
<sequence>MACVLEVGTPVLAVVLLRGEGWLRRAPFSTYVRALSLVAVITVITIGLSGMFWLDGVEGSEHQSTTTSP</sequence>
<proteinExistence type="predicted"/>
<dbReference type="RefSeq" id="WP_134374894.1">
    <property type="nucleotide sequence ID" value="NZ_SOGO01000038.1"/>
</dbReference>
<dbReference type="Proteomes" id="UP000297851">
    <property type="component" value="Unassembled WGS sequence"/>
</dbReference>
<reference evidence="2 3" key="1">
    <citation type="submission" date="2019-03" db="EMBL/GenBank/DDBJ databases">
        <title>Genomics of glacier-inhabiting Cryobacterium strains.</title>
        <authorList>
            <person name="Liu Q."/>
            <person name="Xin Y.-H."/>
        </authorList>
    </citation>
    <scope>NUCLEOTIDE SEQUENCE [LARGE SCALE GENOMIC DNA]</scope>
    <source>
        <strain evidence="2 3">TMT2-16</strain>
    </source>
</reference>
<organism evidence="2 3">
    <name type="scientific">Cryobacterium sandaracinum</name>
    <dbReference type="NCBI Taxonomy" id="1259247"/>
    <lineage>
        <taxon>Bacteria</taxon>
        <taxon>Bacillati</taxon>
        <taxon>Actinomycetota</taxon>
        <taxon>Actinomycetes</taxon>
        <taxon>Micrococcales</taxon>
        <taxon>Microbacteriaceae</taxon>
        <taxon>Cryobacterium</taxon>
    </lineage>
</organism>
<name>A0ABY2J667_9MICO</name>
<keyword evidence="3" id="KW-1185">Reference proteome</keyword>
<evidence type="ECO:0000313" key="2">
    <source>
        <dbReference type="EMBL" id="TFC99867.1"/>
    </source>
</evidence>
<dbReference type="EMBL" id="SOGO01000038">
    <property type="protein sequence ID" value="TFC99867.1"/>
    <property type="molecule type" value="Genomic_DNA"/>
</dbReference>
<gene>
    <name evidence="2" type="ORF">E3T25_13795</name>
</gene>
<keyword evidence="1" id="KW-0812">Transmembrane</keyword>
<protein>
    <submittedName>
        <fullName evidence="2">Uncharacterized protein</fullName>
    </submittedName>
</protein>
<feature type="transmembrane region" description="Helical" evidence="1">
    <location>
        <begin position="34"/>
        <end position="54"/>
    </location>
</feature>
<keyword evidence="1" id="KW-0472">Membrane</keyword>
<evidence type="ECO:0000256" key="1">
    <source>
        <dbReference type="SAM" id="Phobius"/>
    </source>
</evidence>
<comment type="caution">
    <text evidence="2">The sequence shown here is derived from an EMBL/GenBank/DDBJ whole genome shotgun (WGS) entry which is preliminary data.</text>
</comment>